<dbReference type="SUPFAM" id="SSF52833">
    <property type="entry name" value="Thioredoxin-like"/>
    <property type="match status" value="1"/>
</dbReference>
<accession>A0ABX0VGX9</accession>
<evidence type="ECO:0000313" key="2">
    <source>
        <dbReference type="EMBL" id="NIY46368.1"/>
    </source>
</evidence>
<feature type="domain" description="GST N-terminal" evidence="1">
    <location>
        <begin position="1"/>
        <end position="82"/>
    </location>
</feature>
<dbReference type="PROSITE" id="PS50404">
    <property type="entry name" value="GST_NTER"/>
    <property type="match status" value="1"/>
</dbReference>
<dbReference type="CDD" id="cd03057">
    <property type="entry name" value="GST_N_Beta"/>
    <property type="match status" value="1"/>
</dbReference>
<reference evidence="2 3" key="1">
    <citation type="journal article" date="2020" name="Microorganisms">
        <title>Polyphasic Characterisation of Cedecea colo sp. nov., a New Enteric Bacterium Isolated from the Koala Hindgut.</title>
        <authorList>
            <person name="Boath J.M."/>
            <person name="Dakhal S."/>
            <person name="Van T.T.H."/>
            <person name="Moore R.J."/>
            <person name="Dekiwadia C."/>
            <person name="Macreadie I.G."/>
        </authorList>
    </citation>
    <scope>NUCLEOTIDE SEQUENCE [LARGE SCALE GENOMIC DNA]</scope>
    <source>
        <strain evidence="2 3">ZA</strain>
    </source>
</reference>
<protein>
    <submittedName>
        <fullName evidence="2">Glutathione S-transferase family protein</fullName>
    </submittedName>
</protein>
<dbReference type="PANTHER" id="PTHR44051">
    <property type="entry name" value="GLUTATHIONE S-TRANSFERASE-RELATED"/>
    <property type="match status" value="1"/>
</dbReference>
<sequence>MYKLYGAPGCGSAIVEIMFILTGEAYKWENVEGFEDPGPQRDALLTLNPLGQVPTLKLDDGSVMTESAAIALMLLDKHPHMAPPAGTPERQRFYRLLVWFVANVYPTFTYGDNPPRWTPGGADELLASTNHYREQLYLWLESQVGGGPYIFGEAITLLDAYFAAMISWRPRQEWFAQHTPKLFAIAQQVRQRKELQEALSRNEML</sequence>
<dbReference type="InterPro" id="IPR036249">
    <property type="entry name" value="Thioredoxin-like_sf"/>
</dbReference>
<gene>
    <name evidence="2" type="ORF">E2L00_02230</name>
</gene>
<dbReference type="PANTHER" id="PTHR44051:SF8">
    <property type="entry name" value="GLUTATHIONE S-TRANSFERASE GSTA"/>
    <property type="match status" value="1"/>
</dbReference>
<dbReference type="SUPFAM" id="SSF47616">
    <property type="entry name" value="GST C-terminal domain-like"/>
    <property type="match status" value="1"/>
</dbReference>
<comment type="caution">
    <text evidence="2">The sequence shown here is derived from an EMBL/GenBank/DDBJ whole genome shotgun (WGS) entry which is preliminary data.</text>
</comment>
<name>A0ABX0VGX9_9ENTR</name>
<dbReference type="Gene3D" id="1.20.1050.10">
    <property type="match status" value="1"/>
</dbReference>
<evidence type="ECO:0000313" key="3">
    <source>
        <dbReference type="Proteomes" id="UP000697927"/>
    </source>
</evidence>
<organism evidence="2 3">
    <name type="scientific">Cedecea colo</name>
    <dbReference type="NCBI Taxonomy" id="2552946"/>
    <lineage>
        <taxon>Bacteria</taxon>
        <taxon>Pseudomonadati</taxon>
        <taxon>Pseudomonadota</taxon>
        <taxon>Gammaproteobacteria</taxon>
        <taxon>Enterobacterales</taxon>
        <taxon>Enterobacteriaceae</taxon>
        <taxon>Cedecea</taxon>
    </lineage>
</organism>
<dbReference type="EMBL" id="SOYS01000001">
    <property type="protein sequence ID" value="NIY46368.1"/>
    <property type="molecule type" value="Genomic_DNA"/>
</dbReference>
<dbReference type="RefSeq" id="WP_167606363.1">
    <property type="nucleotide sequence ID" value="NZ_SOYS01000001.1"/>
</dbReference>
<dbReference type="Proteomes" id="UP000697927">
    <property type="component" value="Unassembled WGS sequence"/>
</dbReference>
<dbReference type="Gene3D" id="3.40.30.10">
    <property type="entry name" value="Glutaredoxin"/>
    <property type="match status" value="1"/>
</dbReference>
<dbReference type="InterPro" id="IPR004045">
    <property type="entry name" value="Glutathione_S-Trfase_N"/>
</dbReference>
<evidence type="ECO:0000259" key="1">
    <source>
        <dbReference type="PROSITE" id="PS50404"/>
    </source>
</evidence>
<keyword evidence="3" id="KW-1185">Reference proteome</keyword>
<dbReference type="InterPro" id="IPR036282">
    <property type="entry name" value="Glutathione-S-Trfase_C_sf"/>
</dbReference>
<proteinExistence type="predicted"/>
<dbReference type="Pfam" id="PF13409">
    <property type="entry name" value="GST_N_2"/>
    <property type="match status" value="1"/>
</dbReference>